<evidence type="ECO:0000313" key="6">
    <source>
        <dbReference type="Proteomes" id="UP001188597"/>
    </source>
</evidence>
<dbReference type="Proteomes" id="UP001188597">
    <property type="component" value="Unassembled WGS sequence"/>
</dbReference>
<keyword evidence="6" id="KW-1185">Reference proteome</keyword>
<evidence type="ECO:0000259" key="3">
    <source>
        <dbReference type="Pfam" id="PF22936"/>
    </source>
</evidence>
<evidence type="ECO:0000259" key="4">
    <source>
        <dbReference type="Pfam" id="PF25597"/>
    </source>
</evidence>
<evidence type="ECO:0000313" key="5">
    <source>
        <dbReference type="EMBL" id="KAK2996512.1"/>
    </source>
</evidence>
<proteinExistence type="predicted"/>
<evidence type="ECO:0000256" key="1">
    <source>
        <dbReference type="SAM" id="MobiDB-lite"/>
    </source>
</evidence>
<evidence type="ECO:0000259" key="2">
    <source>
        <dbReference type="Pfam" id="PF07727"/>
    </source>
</evidence>
<dbReference type="InterPro" id="IPR057670">
    <property type="entry name" value="SH3_retrovirus"/>
</dbReference>
<dbReference type="EMBL" id="JAVXUP010004992">
    <property type="protein sequence ID" value="KAK2996512.1"/>
    <property type="molecule type" value="Genomic_DNA"/>
</dbReference>
<dbReference type="Pfam" id="PF07727">
    <property type="entry name" value="RVT_2"/>
    <property type="match status" value="1"/>
</dbReference>
<name>A0AA88UWY7_9ASTE</name>
<reference evidence="5" key="1">
    <citation type="submission" date="2022-12" db="EMBL/GenBank/DDBJ databases">
        <title>Draft genome assemblies for two species of Escallonia (Escalloniales).</title>
        <authorList>
            <person name="Chanderbali A."/>
            <person name="Dervinis C."/>
            <person name="Anghel I."/>
            <person name="Soltis D."/>
            <person name="Soltis P."/>
            <person name="Zapata F."/>
        </authorList>
    </citation>
    <scope>NUCLEOTIDE SEQUENCE</scope>
    <source>
        <strain evidence="5">UCBG64.0493</strain>
        <tissue evidence="5">Leaf</tissue>
    </source>
</reference>
<sequence>MGNDAVCKVMGIGTIKIKMFGRIVRTLGDVRYIPDLKKNLISLGTLDSIDCSISIKGGVMKISKGAMVIMKGQKMGNLYKLMGKTVIGGASVSTHAGSSNDNSELWHKRLGHLSEGVNFSAMKIFGCPAYVHLQNEERSKLDPKSKECIFLGYEEGVKGYRLWDPVAKKKVLSRDVVFNEAQMLNTNATSSERQGHTVEIELHEQRTKSTDESTDGPTDELSLEDPEEHPSDCWNLVKDREPHDMLIAAKSKSHILHLKKLLSREFDMKDLGSAKKILGMEIHRDRKAGKLWVTQKSYVEKVLERFSMLNAKPVSTPLRAHFQLSSRLCPSAEEDVEYMSRVSYANAVGCLMYAMVCTRPDISHAVSMVSRYMGNPGKKHWDAVKWIFRYLAGSTNFGIMFDRDGAKCEVSGFVDSDYAGDLDSRSHDRKVQALLELDSSSFLLSSRWSVSLPLKGMQGGVREEGTEGILHFPHGVVC</sequence>
<feature type="compositionally biased region" description="Basic and acidic residues" evidence="1">
    <location>
        <begin position="202"/>
        <end position="211"/>
    </location>
</feature>
<protein>
    <recommendedName>
        <fullName evidence="7">Retrovirus-related Pol polyprotein from transposon TNT 1-94</fullName>
    </recommendedName>
</protein>
<comment type="caution">
    <text evidence="5">The sequence shown here is derived from an EMBL/GenBank/DDBJ whole genome shotgun (WGS) entry which is preliminary data.</text>
</comment>
<dbReference type="InterPro" id="IPR054722">
    <property type="entry name" value="PolX-like_BBD"/>
</dbReference>
<dbReference type="AlphaFoldDB" id="A0AA88UWY7"/>
<feature type="domain" description="Reverse transcriptase Ty1/copia-type" evidence="2">
    <location>
        <begin position="244"/>
        <end position="318"/>
    </location>
</feature>
<evidence type="ECO:0008006" key="7">
    <source>
        <dbReference type="Google" id="ProtNLM"/>
    </source>
</evidence>
<gene>
    <name evidence="5" type="ORF">RJ639_025873</name>
</gene>
<organism evidence="5 6">
    <name type="scientific">Escallonia herrerae</name>
    <dbReference type="NCBI Taxonomy" id="1293975"/>
    <lineage>
        <taxon>Eukaryota</taxon>
        <taxon>Viridiplantae</taxon>
        <taxon>Streptophyta</taxon>
        <taxon>Embryophyta</taxon>
        <taxon>Tracheophyta</taxon>
        <taxon>Spermatophyta</taxon>
        <taxon>Magnoliopsida</taxon>
        <taxon>eudicotyledons</taxon>
        <taxon>Gunneridae</taxon>
        <taxon>Pentapetalae</taxon>
        <taxon>asterids</taxon>
        <taxon>campanulids</taxon>
        <taxon>Escalloniales</taxon>
        <taxon>Escalloniaceae</taxon>
        <taxon>Escallonia</taxon>
    </lineage>
</organism>
<feature type="domain" description="Retroviral polymerase SH3-like" evidence="4">
    <location>
        <begin position="127"/>
        <end position="189"/>
    </location>
</feature>
<dbReference type="Pfam" id="PF25597">
    <property type="entry name" value="SH3_retrovirus"/>
    <property type="match status" value="1"/>
</dbReference>
<dbReference type="Pfam" id="PF22936">
    <property type="entry name" value="Pol_BBD"/>
    <property type="match status" value="1"/>
</dbReference>
<feature type="region of interest" description="Disordered" evidence="1">
    <location>
        <begin position="202"/>
        <end position="231"/>
    </location>
</feature>
<accession>A0AA88UWY7</accession>
<dbReference type="PANTHER" id="PTHR11439">
    <property type="entry name" value="GAG-POL-RELATED RETROTRANSPOSON"/>
    <property type="match status" value="1"/>
</dbReference>
<dbReference type="InterPro" id="IPR013103">
    <property type="entry name" value="RVT_2"/>
</dbReference>
<feature type="compositionally biased region" description="Acidic residues" evidence="1">
    <location>
        <begin position="212"/>
        <end position="227"/>
    </location>
</feature>
<feature type="domain" description="Retrovirus-related Pol polyprotein from transposon TNT 1-94-like beta-barrel" evidence="3">
    <location>
        <begin position="1"/>
        <end position="48"/>
    </location>
</feature>